<keyword evidence="9" id="KW-0832">Ubl conjugation</keyword>
<gene>
    <name evidence="14" type="primary">TSSK2_6</name>
    <name evidence="14" type="ORF">DERF_008421</name>
</gene>
<keyword evidence="8" id="KW-0460">Magnesium</keyword>
<dbReference type="GO" id="GO:0000287">
    <property type="term" value="F:magnesium ion binding"/>
    <property type="evidence" value="ECO:0007669"/>
    <property type="project" value="UniProtKB-ARBA"/>
</dbReference>
<protein>
    <submittedName>
        <fullName evidence="14">Testis-specific serine</fullName>
    </submittedName>
</protein>
<evidence type="ECO:0000256" key="10">
    <source>
        <dbReference type="ARBA" id="ARBA00022871"/>
    </source>
</evidence>
<keyword evidence="3" id="KW-0597">Phosphoprotein</keyword>
<evidence type="ECO:0000256" key="8">
    <source>
        <dbReference type="ARBA" id="ARBA00022842"/>
    </source>
</evidence>
<keyword evidence="6" id="KW-0221">Differentiation</keyword>
<dbReference type="PANTHER" id="PTHR24346:SF102">
    <property type="entry name" value="TESTIS-SPECIFIC SERINE_THREONINE-PROTEIN KINASE 1"/>
    <property type="match status" value="1"/>
</dbReference>
<keyword evidence="4" id="KW-0479">Metal-binding</keyword>
<keyword evidence="5 11" id="KW-0547">Nucleotide-binding</keyword>
<dbReference type="InterPro" id="IPR017441">
    <property type="entry name" value="Protein_kinase_ATP_BS"/>
</dbReference>
<dbReference type="GO" id="GO:0005737">
    <property type="term" value="C:cytoplasm"/>
    <property type="evidence" value="ECO:0007669"/>
    <property type="project" value="TreeGrafter"/>
</dbReference>
<dbReference type="InterPro" id="IPR008271">
    <property type="entry name" value="Ser/Thr_kinase_AS"/>
</dbReference>
<evidence type="ECO:0000313" key="15">
    <source>
        <dbReference type="Proteomes" id="UP000790347"/>
    </source>
</evidence>
<keyword evidence="12" id="KW-0732">Signal</keyword>
<dbReference type="GO" id="GO:0005524">
    <property type="term" value="F:ATP binding"/>
    <property type="evidence" value="ECO:0007669"/>
    <property type="project" value="UniProtKB-UniRule"/>
</dbReference>
<dbReference type="EMBL" id="ASGP02000003">
    <property type="protein sequence ID" value="KAH9517789.1"/>
    <property type="molecule type" value="Genomic_DNA"/>
</dbReference>
<feature type="domain" description="Protein kinase" evidence="13">
    <location>
        <begin position="216"/>
        <end position="483"/>
    </location>
</feature>
<dbReference type="PROSITE" id="PS00108">
    <property type="entry name" value="PROTEIN_KINASE_ST"/>
    <property type="match status" value="1"/>
</dbReference>
<dbReference type="PANTHER" id="PTHR24346">
    <property type="entry name" value="MAP/MICROTUBULE AFFINITY-REGULATING KINASE"/>
    <property type="match status" value="1"/>
</dbReference>
<reference evidence="14" key="1">
    <citation type="submission" date="2013-05" db="EMBL/GenBank/DDBJ databases">
        <authorList>
            <person name="Yim A.K.Y."/>
            <person name="Chan T.F."/>
            <person name="Ji K.M."/>
            <person name="Liu X.Y."/>
            <person name="Zhou J.W."/>
            <person name="Li R.Q."/>
            <person name="Yang K.Y."/>
            <person name="Li J."/>
            <person name="Li M."/>
            <person name="Law P.T.W."/>
            <person name="Wu Y.L."/>
            <person name="Cai Z.L."/>
            <person name="Qin H."/>
            <person name="Bao Y."/>
            <person name="Leung R.K.K."/>
            <person name="Ng P.K.S."/>
            <person name="Zou J."/>
            <person name="Zhong X.J."/>
            <person name="Ran P.X."/>
            <person name="Zhong N.S."/>
            <person name="Liu Z.G."/>
            <person name="Tsui S.K.W."/>
        </authorList>
    </citation>
    <scope>NUCLEOTIDE SEQUENCE</scope>
    <source>
        <strain evidence="14">Derf</strain>
        <tissue evidence="14">Whole organism</tissue>
    </source>
</reference>
<evidence type="ECO:0000256" key="9">
    <source>
        <dbReference type="ARBA" id="ARBA00022843"/>
    </source>
</evidence>
<evidence type="ECO:0000256" key="5">
    <source>
        <dbReference type="ARBA" id="ARBA00022741"/>
    </source>
</evidence>
<dbReference type="Proteomes" id="UP000790347">
    <property type="component" value="Unassembled WGS sequence"/>
</dbReference>
<organism evidence="14 15">
    <name type="scientific">Dermatophagoides farinae</name>
    <name type="common">American house dust mite</name>
    <dbReference type="NCBI Taxonomy" id="6954"/>
    <lineage>
        <taxon>Eukaryota</taxon>
        <taxon>Metazoa</taxon>
        <taxon>Ecdysozoa</taxon>
        <taxon>Arthropoda</taxon>
        <taxon>Chelicerata</taxon>
        <taxon>Arachnida</taxon>
        <taxon>Acari</taxon>
        <taxon>Acariformes</taxon>
        <taxon>Sarcoptiformes</taxon>
        <taxon>Astigmata</taxon>
        <taxon>Psoroptidia</taxon>
        <taxon>Analgoidea</taxon>
        <taxon>Pyroglyphidae</taxon>
        <taxon>Dermatophagoidinae</taxon>
        <taxon>Dermatophagoides</taxon>
    </lineage>
</organism>
<evidence type="ECO:0000256" key="1">
    <source>
        <dbReference type="ARBA" id="ARBA00001946"/>
    </source>
</evidence>
<dbReference type="GO" id="GO:0035556">
    <property type="term" value="P:intracellular signal transduction"/>
    <property type="evidence" value="ECO:0007669"/>
    <property type="project" value="TreeGrafter"/>
</dbReference>
<evidence type="ECO:0000256" key="12">
    <source>
        <dbReference type="SAM" id="SignalP"/>
    </source>
</evidence>
<keyword evidence="10" id="KW-0744">Spermatogenesis</keyword>
<dbReference type="GO" id="GO:0050321">
    <property type="term" value="F:tau-protein kinase activity"/>
    <property type="evidence" value="ECO:0007669"/>
    <property type="project" value="TreeGrafter"/>
</dbReference>
<keyword evidence="7 11" id="KW-0067">ATP-binding</keyword>
<dbReference type="SUPFAM" id="SSF56112">
    <property type="entry name" value="Protein kinase-like (PK-like)"/>
    <property type="match status" value="1"/>
</dbReference>
<evidence type="ECO:0000256" key="7">
    <source>
        <dbReference type="ARBA" id="ARBA00022840"/>
    </source>
</evidence>
<dbReference type="Pfam" id="PF00069">
    <property type="entry name" value="Pkinase"/>
    <property type="match status" value="1"/>
</dbReference>
<feature type="signal peptide" evidence="12">
    <location>
        <begin position="1"/>
        <end position="29"/>
    </location>
</feature>
<dbReference type="InterPro" id="IPR000719">
    <property type="entry name" value="Prot_kinase_dom"/>
</dbReference>
<sequence>MFSKFSFTIVAVTVFILLIIIDNNDGANAKHIYIRYKRSIERESDPIVPLKESTVIAQGDDENDVHRTVKDFSNEIATNEKGGKDFFEFDYNPQKDLFKFSGHVPQLFAGNRHLQMFEQMMQQMLANTQQMFQNFPMATFNNDYPENYNGTTESEVIIGGRRFRKKERVINQTGEGTQLSIVSTIYEPIEDDNEVTTMTPLNREGVTEGPIIKHGYRINNLIGTGSYACVYKAQQIRFNRMVAIKFINFNQCSDYYRKNFLRYEIHIIRMLNNKPHVNIIDFIEAFNIDQPPTINGYVIVMEFIENGTLRDRILEKGRQSERRSRLLFRSICNGLLHMHENQIAHRDVKLDNILLTIDDQPKICDFSLSILWTNNNDRKKLCEDYCGTELYLPPEIYRKIPYNPMAYDVWNCGVCLYIVTSGMFPFHSDDEQLVVQHQLNHNYRQQSQYQRLSTNLKQLINSMLEPDFNKRLNINEVLYSKWFNSISDNNSINIQQRTISRNSNNNRRQSLFQSISKKNKFSTLNINKKR</sequence>
<evidence type="ECO:0000256" key="2">
    <source>
        <dbReference type="ARBA" id="ARBA00022473"/>
    </source>
</evidence>
<comment type="caution">
    <text evidence="14">The sequence shown here is derived from an EMBL/GenBank/DDBJ whole genome shotgun (WGS) entry which is preliminary data.</text>
</comment>
<dbReference type="AlphaFoldDB" id="A0A922I1K4"/>
<feature type="chain" id="PRO_5037139563" evidence="12">
    <location>
        <begin position="30"/>
        <end position="530"/>
    </location>
</feature>
<dbReference type="GO" id="GO:0000226">
    <property type="term" value="P:microtubule cytoskeleton organization"/>
    <property type="evidence" value="ECO:0007669"/>
    <property type="project" value="TreeGrafter"/>
</dbReference>
<dbReference type="Gene3D" id="1.10.510.10">
    <property type="entry name" value="Transferase(Phosphotransferase) domain 1"/>
    <property type="match status" value="1"/>
</dbReference>
<comment type="cofactor">
    <cofactor evidence="1">
        <name>Mg(2+)</name>
        <dbReference type="ChEBI" id="CHEBI:18420"/>
    </cofactor>
</comment>
<dbReference type="SMART" id="SM00220">
    <property type="entry name" value="S_TKc"/>
    <property type="match status" value="1"/>
</dbReference>
<evidence type="ECO:0000256" key="6">
    <source>
        <dbReference type="ARBA" id="ARBA00022782"/>
    </source>
</evidence>
<dbReference type="PROSITE" id="PS50011">
    <property type="entry name" value="PROTEIN_KINASE_DOM"/>
    <property type="match status" value="1"/>
</dbReference>
<name>A0A922I1K4_DERFA</name>
<proteinExistence type="predicted"/>
<dbReference type="GO" id="GO:0030154">
    <property type="term" value="P:cell differentiation"/>
    <property type="evidence" value="ECO:0007669"/>
    <property type="project" value="UniProtKB-KW"/>
</dbReference>
<evidence type="ECO:0000313" key="14">
    <source>
        <dbReference type="EMBL" id="KAH9517789.1"/>
    </source>
</evidence>
<evidence type="ECO:0000256" key="11">
    <source>
        <dbReference type="PROSITE-ProRule" id="PRU10141"/>
    </source>
</evidence>
<dbReference type="PROSITE" id="PS00107">
    <property type="entry name" value="PROTEIN_KINASE_ATP"/>
    <property type="match status" value="1"/>
</dbReference>
<evidence type="ECO:0000256" key="4">
    <source>
        <dbReference type="ARBA" id="ARBA00022723"/>
    </source>
</evidence>
<evidence type="ECO:0000259" key="13">
    <source>
        <dbReference type="PROSITE" id="PS50011"/>
    </source>
</evidence>
<accession>A0A922I1K4</accession>
<feature type="binding site" evidence="11">
    <location>
        <position position="245"/>
    </location>
    <ligand>
        <name>ATP</name>
        <dbReference type="ChEBI" id="CHEBI:30616"/>
    </ligand>
</feature>
<keyword evidence="15" id="KW-1185">Reference proteome</keyword>
<dbReference type="InterPro" id="IPR011009">
    <property type="entry name" value="Kinase-like_dom_sf"/>
</dbReference>
<keyword evidence="2" id="KW-0217">Developmental protein</keyword>
<reference evidence="14" key="2">
    <citation type="journal article" date="2022" name="Res Sq">
        <title>Comparative Genomics Reveals Insights into the Divergent Evolution of Astigmatic Mites and Household Pest Adaptations.</title>
        <authorList>
            <person name="Xiong Q."/>
            <person name="Wan A.T.-Y."/>
            <person name="Liu X.-Y."/>
            <person name="Fung C.S.-H."/>
            <person name="Xiao X."/>
            <person name="Malainual N."/>
            <person name="Hou J."/>
            <person name="Wang L."/>
            <person name="Wang M."/>
            <person name="Yang K."/>
            <person name="Cui Y."/>
            <person name="Leung E."/>
            <person name="Nong W."/>
            <person name="Shin S.-K."/>
            <person name="Au S."/>
            <person name="Jeong K.Y."/>
            <person name="Chew F.T."/>
            <person name="Hui J."/>
            <person name="Leung T.F."/>
            <person name="Tungtrongchitr A."/>
            <person name="Zhong N."/>
            <person name="Liu Z."/>
            <person name="Tsui S."/>
        </authorList>
    </citation>
    <scope>NUCLEOTIDE SEQUENCE</scope>
    <source>
        <strain evidence="14">Derf</strain>
        <tissue evidence="14">Whole organism</tissue>
    </source>
</reference>
<dbReference type="GO" id="GO:0007283">
    <property type="term" value="P:spermatogenesis"/>
    <property type="evidence" value="ECO:0007669"/>
    <property type="project" value="UniProtKB-KW"/>
</dbReference>
<evidence type="ECO:0000256" key="3">
    <source>
        <dbReference type="ARBA" id="ARBA00022553"/>
    </source>
</evidence>